<feature type="compositionally biased region" description="Low complexity" evidence="2">
    <location>
        <begin position="271"/>
        <end position="286"/>
    </location>
</feature>
<dbReference type="InterPro" id="IPR012337">
    <property type="entry name" value="RNaseH-like_sf"/>
</dbReference>
<accession>A0A2U3DQ05</accession>
<feature type="domain" description="RNase H type-1" evidence="3">
    <location>
        <begin position="112"/>
        <end position="238"/>
    </location>
</feature>
<dbReference type="GO" id="GO:0003676">
    <property type="term" value="F:nucleic acid binding"/>
    <property type="evidence" value="ECO:0007669"/>
    <property type="project" value="InterPro"/>
</dbReference>
<evidence type="ECO:0000313" key="5">
    <source>
        <dbReference type="Proteomes" id="UP000245956"/>
    </source>
</evidence>
<dbReference type="SUPFAM" id="SSF53098">
    <property type="entry name" value="Ribonuclease H-like"/>
    <property type="match status" value="1"/>
</dbReference>
<dbReference type="GO" id="GO:0004523">
    <property type="term" value="F:RNA-DNA hybrid ribonuclease activity"/>
    <property type="evidence" value="ECO:0007669"/>
    <property type="project" value="InterPro"/>
</dbReference>
<dbReference type="GO" id="GO:0043137">
    <property type="term" value="P:DNA replication, removal of RNA primer"/>
    <property type="evidence" value="ECO:0007669"/>
    <property type="project" value="TreeGrafter"/>
</dbReference>
<dbReference type="EMBL" id="LCWV01000071">
    <property type="protein sequence ID" value="PWI64326.1"/>
    <property type="molecule type" value="Genomic_DNA"/>
</dbReference>
<dbReference type="Proteomes" id="UP000245956">
    <property type="component" value="Unassembled WGS sequence"/>
</dbReference>
<comment type="caution">
    <text evidence="4">The sequence shown here is derived from an EMBL/GenBank/DDBJ whole genome shotgun (WGS) entry which is preliminary data.</text>
</comment>
<reference evidence="4 5" key="1">
    <citation type="journal article" date="2016" name="Front. Microbiol.">
        <title>Genome and transcriptome sequences reveal the specific parasitism of the nematophagous Purpureocillium lilacinum 36-1.</title>
        <authorList>
            <person name="Xie J."/>
            <person name="Li S."/>
            <person name="Mo C."/>
            <person name="Xiao X."/>
            <person name="Peng D."/>
            <person name="Wang G."/>
            <person name="Xiao Y."/>
        </authorList>
    </citation>
    <scope>NUCLEOTIDE SEQUENCE [LARGE SCALE GENOMIC DNA]</scope>
    <source>
        <strain evidence="4 5">36-1</strain>
    </source>
</reference>
<gene>
    <name evidence="4" type="ORF">PCL_11269</name>
</gene>
<dbReference type="Gene3D" id="3.30.420.10">
    <property type="entry name" value="Ribonuclease H-like superfamily/Ribonuclease H"/>
    <property type="match status" value="1"/>
</dbReference>
<sequence>MVAAIRKIQRRAAQIIVDLEAHLLPIQQQLEQSALEAAMRIRTSPLRRHGLHGLNRLHPLDLLSSILERKYAVRLGQLEQRQPHIVPPWWTPPFVHINDSATDAIEEHDAIDSETICIYTDGSGIDGHVGAATVMLQAEGDYTKRTAYMGTSDISTVYAAELRGAPPGRCAIFTDNQAAIQAMRHPKHPSGQYILAEAIQELDKLRTAGWDVQFRWIPAHAGVPGNEAADKAAKDAAQPPCNGQEPGSPRTLMAAAGSNVRRAVRVGWEASGGAAGRGRALQAWGQTRESDTGHA</sequence>
<dbReference type="CDD" id="cd09276">
    <property type="entry name" value="Rnase_HI_RT_non_LTR"/>
    <property type="match status" value="1"/>
</dbReference>
<comment type="similarity">
    <text evidence="1">Belongs to the RNase H family.</text>
</comment>
<proteinExistence type="inferred from homology"/>
<dbReference type="InterPro" id="IPR036397">
    <property type="entry name" value="RNaseH_sf"/>
</dbReference>
<name>A0A2U3DQ05_PURLI</name>
<dbReference type="InterPro" id="IPR050092">
    <property type="entry name" value="RNase_H"/>
</dbReference>
<dbReference type="PROSITE" id="PS50879">
    <property type="entry name" value="RNASE_H_1"/>
    <property type="match status" value="1"/>
</dbReference>
<evidence type="ECO:0000256" key="2">
    <source>
        <dbReference type="SAM" id="MobiDB-lite"/>
    </source>
</evidence>
<protein>
    <recommendedName>
        <fullName evidence="3">RNase H type-1 domain-containing protein</fullName>
    </recommendedName>
</protein>
<dbReference type="InterPro" id="IPR002156">
    <property type="entry name" value="RNaseH_domain"/>
</dbReference>
<feature type="region of interest" description="Disordered" evidence="2">
    <location>
        <begin position="223"/>
        <end position="256"/>
    </location>
</feature>
<evidence type="ECO:0000313" key="4">
    <source>
        <dbReference type="EMBL" id="PWI64326.1"/>
    </source>
</evidence>
<dbReference type="PANTHER" id="PTHR10642">
    <property type="entry name" value="RIBONUCLEASE H1"/>
    <property type="match status" value="1"/>
</dbReference>
<dbReference type="Pfam" id="PF00075">
    <property type="entry name" value="RNase_H"/>
    <property type="match status" value="1"/>
</dbReference>
<organism evidence="4 5">
    <name type="scientific">Purpureocillium lilacinum</name>
    <name type="common">Paecilomyces lilacinus</name>
    <dbReference type="NCBI Taxonomy" id="33203"/>
    <lineage>
        <taxon>Eukaryota</taxon>
        <taxon>Fungi</taxon>
        <taxon>Dikarya</taxon>
        <taxon>Ascomycota</taxon>
        <taxon>Pezizomycotina</taxon>
        <taxon>Sordariomycetes</taxon>
        <taxon>Hypocreomycetidae</taxon>
        <taxon>Hypocreales</taxon>
        <taxon>Ophiocordycipitaceae</taxon>
        <taxon>Purpureocillium</taxon>
    </lineage>
</organism>
<dbReference type="AlphaFoldDB" id="A0A2U3DQ05"/>
<dbReference type="PANTHER" id="PTHR10642:SF25">
    <property type="entry name" value="RNASE H TYPE-1 DOMAIN-CONTAINING PROTEIN"/>
    <property type="match status" value="1"/>
</dbReference>
<evidence type="ECO:0000259" key="3">
    <source>
        <dbReference type="PROSITE" id="PS50879"/>
    </source>
</evidence>
<evidence type="ECO:0000256" key="1">
    <source>
        <dbReference type="ARBA" id="ARBA00005300"/>
    </source>
</evidence>
<feature type="region of interest" description="Disordered" evidence="2">
    <location>
        <begin position="271"/>
        <end position="295"/>
    </location>
</feature>